<dbReference type="EC" id="4.2.1.96" evidence="4"/>
<protein>
    <recommendedName>
        <fullName evidence="4">Putative pterin-4-alpha-carbinolamine dehydratase</fullName>
        <shortName evidence="4">PHS</shortName>
        <ecNumber evidence="4">4.2.1.96</ecNumber>
    </recommendedName>
    <alternativeName>
        <fullName evidence="4">4-alpha-hydroxy-tetrahydropterin dehydratase</fullName>
    </alternativeName>
    <alternativeName>
        <fullName evidence="4">Pterin carbinolamine dehydratase</fullName>
        <shortName evidence="4">PCD</shortName>
    </alternativeName>
</protein>
<keyword evidence="6" id="KW-1185">Reference proteome</keyword>
<accession>A0ABV3ZR66</accession>
<dbReference type="CDD" id="cd00488">
    <property type="entry name" value="PCD_DCoH"/>
    <property type="match status" value="1"/>
</dbReference>
<dbReference type="PANTHER" id="PTHR12599:SF0">
    <property type="entry name" value="PTERIN-4-ALPHA-CARBINOLAMINE DEHYDRATASE"/>
    <property type="match status" value="1"/>
</dbReference>
<dbReference type="RefSeq" id="WP_369337257.1">
    <property type="nucleotide sequence ID" value="NZ_JBFYGN010000003.1"/>
</dbReference>
<organism evidence="5 6">
    <name type="scientific">Comamonas guangdongensis</name>
    <dbReference type="NCBI Taxonomy" id="510515"/>
    <lineage>
        <taxon>Bacteria</taxon>
        <taxon>Pseudomonadati</taxon>
        <taxon>Pseudomonadota</taxon>
        <taxon>Betaproteobacteria</taxon>
        <taxon>Burkholderiales</taxon>
        <taxon>Comamonadaceae</taxon>
        <taxon>Comamonas</taxon>
    </lineage>
</organism>
<dbReference type="HAMAP" id="MF_00434">
    <property type="entry name" value="Pterin_4_alpha"/>
    <property type="match status" value="1"/>
</dbReference>
<keyword evidence="3 4" id="KW-0456">Lyase</keyword>
<dbReference type="Proteomes" id="UP001561046">
    <property type="component" value="Unassembled WGS sequence"/>
</dbReference>
<sequence>MSPSTLQQKDWSQHKRSALSAEQVREQLAGLDGWQLLGDAGHGAISKTYRFANFYETMAFVNALALIAHQQDHHPDLEVSYDRCKVSLNTHDVGGISETDIDCARRIEALLKLA</sequence>
<dbReference type="PANTHER" id="PTHR12599">
    <property type="entry name" value="PTERIN-4-ALPHA-CARBINOLAMINE DEHYDRATASE"/>
    <property type="match status" value="1"/>
</dbReference>
<evidence type="ECO:0000256" key="2">
    <source>
        <dbReference type="ARBA" id="ARBA00006472"/>
    </source>
</evidence>
<reference evidence="5 6" key="1">
    <citation type="journal article" date="2013" name="Int. J. Syst. Evol. Microbiol.">
        <title>Comamonas guangdongensis sp. nov., isolated from subterranean forest sediment, and emended description of the genus Comamonas.</title>
        <authorList>
            <person name="Zhang J."/>
            <person name="Wang Y."/>
            <person name="Zhou S."/>
            <person name="Wu C."/>
            <person name="He J."/>
            <person name="Li F."/>
        </authorList>
    </citation>
    <scope>NUCLEOTIDE SEQUENCE [LARGE SCALE GENOMIC DNA]</scope>
    <source>
        <strain evidence="5 6">CCTCC AB2011133</strain>
    </source>
</reference>
<evidence type="ECO:0000256" key="3">
    <source>
        <dbReference type="ARBA" id="ARBA00023239"/>
    </source>
</evidence>
<dbReference type="GO" id="GO:0008124">
    <property type="term" value="F:4-alpha-hydroxytetrahydrobiopterin dehydratase activity"/>
    <property type="evidence" value="ECO:0007669"/>
    <property type="project" value="UniProtKB-EC"/>
</dbReference>
<dbReference type="InterPro" id="IPR001533">
    <property type="entry name" value="Pterin_deHydtase"/>
</dbReference>
<comment type="catalytic activity">
    <reaction evidence="1 4">
        <text>(4aS,6R)-4a-hydroxy-L-erythro-5,6,7,8-tetrahydrobiopterin = (6R)-L-erythro-6,7-dihydrobiopterin + H2O</text>
        <dbReference type="Rhea" id="RHEA:11920"/>
        <dbReference type="ChEBI" id="CHEBI:15377"/>
        <dbReference type="ChEBI" id="CHEBI:15642"/>
        <dbReference type="ChEBI" id="CHEBI:43120"/>
        <dbReference type="EC" id="4.2.1.96"/>
    </reaction>
</comment>
<dbReference type="InterPro" id="IPR036428">
    <property type="entry name" value="PCD_sf"/>
</dbReference>
<dbReference type="SUPFAM" id="SSF55248">
    <property type="entry name" value="PCD-like"/>
    <property type="match status" value="1"/>
</dbReference>
<name>A0ABV3ZR66_9BURK</name>
<gene>
    <name evidence="5" type="ORF">AB6724_04250</name>
</gene>
<dbReference type="Pfam" id="PF01329">
    <property type="entry name" value="Pterin_4a"/>
    <property type="match status" value="1"/>
</dbReference>
<dbReference type="NCBIfam" id="NF002017">
    <property type="entry name" value="PRK00823.1-2"/>
    <property type="match status" value="1"/>
</dbReference>
<proteinExistence type="inferred from homology"/>
<dbReference type="Gene3D" id="3.30.1360.20">
    <property type="entry name" value="Transcriptional coactivator/pterin dehydratase"/>
    <property type="match status" value="1"/>
</dbReference>
<dbReference type="EMBL" id="JBFYGN010000003">
    <property type="protein sequence ID" value="MEX8192048.1"/>
    <property type="molecule type" value="Genomic_DNA"/>
</dbReference>
<evidence type="ECO:0000313" key="6">
    <source>
        <dbReference type="Proteomes" id="UP001561046"/>
    </source>
</evidence>
<comment type="similarity">
    <text evidence="2 4">Belongs to the pterin-4-alpha-carbinolamine dehydratase family.</text>
</comment>
<evidence type="ECO:0000256" key="1">
    <source>
        <dbReference type="ARBA" id="ARBA00001554"/>
    </source>
</evidence>
<comment type="caution">
    <text evidence="5">The sequence shown here is derived from an EMBL/GenBank/DDBJ whole genome shotgun (WGS) entry which is preliminary data.</text>
</comment>
<evidence type="ECO:0000313" key="5">
    <source>
        <dbReference type="EMBL" id="MEX8192048.1"/>
    </source>
</evidence>
<evidence type="ECO:0000256" key="4">
    <source>
        <dbReference type="HAMAP-Rule" id="MF_00434"/>
    </source>
</evidence>